<evidence type="ECO:0000313" key="3">
    <source>
        <dbReference type="Proteomes" id="UP000461768"/>
    </source>
</evidence>
<gene>
    <name evidence="2" type="ORF">F7O84_08100</name>
</gene>
<comment type="caution">
    <text evidence="2">The sequence shown here is derived from an EMBL/GenBank/DDBJ whole genome shotgun (WGS) entry which is preliminary data.</text>
</comment>
<accession>A0A7V7QJ45</accession>
<evidence type="ECO:0000256" key="1">
    <source>
        <dbReference type="SAM" id="MobiDB-lite"/>
    </source>
</evidence>
<dbReference type="OrthoDB" id="1957632at2"/>
<feature type="compositionally biased region" description="Basic and acidic residues" evidence="1">
    <location>
        <begin position="110"/>
        <end position="119"/>
    </location>
</feature>
<organism evidence="2 3">
    <name type="scientific">Candidatus Galacturonatibacter soehngenii</name>
    <dbReference type="NCBI Taxonomy" id="2307010"/>
    <lineage>
        <taxon>Bacteria</taxon>
        <taxon>Bacillati</taxon>
        <taxon>Bacillota</taxon>
        <taxon>Clostridia</taxon>
        <taxon>Lachnospirales</taxon>
        <taxon>Lachnospiraceae</taxon>
        <taxon>Candidatus Galacturonatibacter</taxon>
    </lineage>
</organism>
<reference evidence="2 3" key="2">
    <citation type="submission" date="2020-02" db="EMBL/GenBank/DDBJ databases">
        <title>Candidatus Galacturonibacter soehngenii shows hetero-acetogenic catabolism of galacturonic acid but lacks a canonical carbon monoxide dehydrogenase/acetyl-CoA synthase complex.</title>
        <authorList>
            <person name="Diender M."/>
            <person name="Stouten G.R."/>
            <person name="Petersen J.F."/>
            <person name="Nielsen P.H."/>
            <person name="Dueholm M.S."/>
            <person name="Pronk J.T."/>
            <person name="Van Loosdrecht M.C.M."/>
        </authorList>
    </citation>
    <scope>NUCLEOTIDE SEQUENCE [LARGE SCALE GENOMIC DNA]</scope>
    <source>
        <strain evidence="2">GalUA</strain>
    </source>
</reference>
<feature type="region of interest" description="Disordered" evidence="1">
    <location>
        <begin position="110"/>
        <end position="129"/>
    </location>
</feature>
<dbReference type="RefSeq" id="WP_151144038.1">
    <property type="nucleotide sequence ID" value="NZ_WAGX01000005.1"/>
</dbReference>
<dbReference type="AlphaFoldDB" id="A0A7V7QJ45"/>
<proteinExistence type="predicted"/>
<sequence length="129" mass="15347">MIYGVYPSFLDCGYAPSLFWNSSLEEIIDLIQSYNRREEQRVKEEDTKIKTQISLNWVLAQQIGEHLGMAMGNRTSLTPLYDYFPELFKSEKEEADRRAQMNQLELNKARMEDYAYQHNERRKRERGEG</sequence>
<name>A0A7V7QJ45_9FIRM</name>
<dbReference type="EMBL" id="WAGX01000005">
    <property type="protein sequence ID" value="KAB1437560.1"/>
    <property type="molecule type" value="Genomic_DNA"/>
</dbReference>
<keyword evidence="3" id="KW-1185">Reference proteome</keyword>
<evidence type="ECO:0000313" key="2">
    <source>
        <dbReference type="EMBL" id="KAB1437560.1"/>
    </source>
</evidence>
<dbReference type="Proteomes" id="UP000461768">
    <property type="component" value="Unassembled WGS sequence"/>
</dbReference>
<reference evidence="2 3" key="1">
    <citation type="submission" date="2019-09" db="EMBL/GenBank/DDBJ databases">
        <authorList>
            <person name="Valk L.C."/>
        </authorList>
    </citation>
    <scope>NUCLEOTIDE SEQUENCE [LARGE SCALE GENOMIC DNA]</scope>
    <source>
        <strain evidence="2">GalUA</strain>
    </source>
</reference>
<feature type="compositionally biased region" description="Basic residues" evidence="1">
    <location>
        <begin position="120"/>
        <end position="129"/>
    </location>
</feature>
<protein>
    <submittedName>
        <fullName evidence="2">Uncharacterized protein</fullName>
    </submittedName>
</protein>